<dbReference type="Gramene" id="TKW37085">
    <property type="protein sequence ID" value="TKW37085"/>
    <property type="gene ID" value="SEVIR_1G025300v2"/>
</dbReference>
<reference evidence="1" key="1">
    <citation type="submission" date="2019-03" db="EMBL/GenBank/DDBJ databases">
        <title>WGS assembly of Setaria viridis.</title>
        <authorList>
            <person name="Huang P."/>
            <person name="Jenkins J."/>
            <person name="Grimwood J."/>
            <person name="Barry K."/>
            <person name="Healey A."/>
            <person name="Mamidi S."/>
            <person name="Sreedasyam A."/>
            <person name="Shu S."/>
            <person name="Feldman M."/>
            <person name="Wu J."/>
            <person name="Yu Y."/>
            <person name="Chen C."/>
            <person name="Johnson J."/>
            <person name="Rokhsar D."/>
            <person name="Baxter I."/>
            <person name="Schmutz J."/>
            <person name="Brutnell T."/>
            <person name="Kellogg E."/>
        </authorList>
    </citation>
    <scope>NUCLEOTIDE SEQUENCE [LARGE SCALE GENOMIC DNA]</scope>
</reference>
<name>A0A4U6W5P4_SETVI</name>
<organism evidence="1 2">
    <name type="scientific">Setaria viridis</name>
    <name type="common">Green bristlegrass</name>
    <name type="synonym">Setaria italica subsp. viridis</name>
    <dbReference type="NCBI Taxonomy" id="4556"/>
    <lineage>
        <taxon>Eukaryota</taxon>
        <taxon>Viridiplantae</taxon>
        <taxon>Streptophyta</taxon>
        <taxon>Embryophyta</taxon>
        <taxon>Tracheophyta</taxon>
        <taxon>Spermatophyta</taxon>
        <taxon>Magnoliopsida</taxon>
        <taxon>Liliopsida</taxon>
        <taxon>Poales</taxon>
        <taxon>Poaceae</taxon>
        <taxon>PACMAD clade</taxon>
        <taxon>Panicoideae</taxon>
        <taxon>Panicodae</taxon>
        <taxon>Paniceae</taxon>
        <taxon>Cenchrinae</taxon>
        <taxon>Setaria</taxon>
    </lineage>
</organism>
<dbReference type="Proteomes" id="UP000298652">
    <property type="component" value="Chromosome 1"/>
</dbReference>
<dbReference type="AlphaFoldDB" id="A0A4U6W5P4"/>
<accession>A0A4U6W5P4</accession>
<sequence>MSGRRKKPPDGRTAGVTLEITVPGALLGLDGMGKKIFFVDGEEAVTGGPRVIAGFGRCMSLAVVAMAVGKPVIPSCGAR</sequence>
<dbReference type="EMBL" id="CM016552">
    <property type="protein sequence ID" value="TKW37085.1"/>
    <property type="molecule type" value="Genomic_DNA"/>
</dbReference>
<keyword evidence="2" id="KW-1185">Reference proteome</keyword>
<evidence type="ECO:0000313" key="1">
    <source>
        <dbReference type="EMBL" id="TKW37085.1"/>
    </source>
</evidence>
<proteinExistence type="predicted"/>
<evidence type="ECO:0000313" key="2">
    <source>
        <dbReference type="Proteomes" id="UP000298652"/>
    </source>
</evidence>
<protein>
    <submittedName>
        <fullName evidence="1">Uncharacterized protein</fullName>
    </submittedName>
</protein>
<gene>
    <name evidence="1" type="ORF">SEVIR_1G025300v2</name>
</gene>